<dbReference type="Pfam" id="PF01321">
    <property type="entry name" value="Creatinase_N"/>
    <property type="match status" value="1"/>
</dbReference>
<dbReference type="SUPFAM" id="SSF53092">
    <property type="entry name" value="Creatinase/prolidase N-terminal domain"/>
    <property type="match status" value="1"/>
</dbReference>
<dbReference type="EMBL" id="JAOQNS010000012">
    <property type="protein sequence ID" value="MCW2309382.1"/>
    <property type="molecule type" value="Genomic_DNA"/>
</dbReference>
<dbReference type="InterPro" id="IPR000994">
    <property type="entry name" value="Pept_M24"/>
</dbReference>
<dbReference type="InterPro" id="IPR036005">
    <property type="entry name" value="Creatinase/aminopeptidase-like"/>
</dbReference>
<dbReference type="InterPro" id="IPR029149">
    <property type="entry name" value="Creatin/AminoP/Spt16_N"/>
</dbReference>
<dbReference type="InterPro" id="IPR000587">
    <property type="entry name" value="Creatinase_N"/>
</dbReference>
<dbReference type="PANTHER" id="PTHR46112:SF3">
    <property type="entry name" value="AMINOPEPTIDASE YPDF"/>
    <property type="match status" value="1"/>
</dbReference>
<dbReference type="Pfam" id="PF00557">
    <property type="entry name" value="Peptidase_M24"/>
    <property type="match status" value="1"/>
</dbReference>
<name>A0ABT3HG49_9HYPH</name>
<dbReference type="Gene3D" id="3.90.230.10">
    <property type="entry name" value="Creatinase/methionine aminopeptidase superfamily"/>
    <property type="match status" value="1"/>
</dbReference>
<dbReference type="EC" id="3.4.13.9" evidence="3"/>
<accession>A0ABT3HG49</accession>
<evidence type="ECO:0000259" key="2">
    <source>
        <dbReference type="Pfam" id="PF01321"/>
    </source>
</evidence>
<reference evidence="4" key="1">
    <citation type="submission" date="2023-07" db="EMBL/GenBank/DDBJ databases">
        <title>Genome sequencing of Purple Non-Sulfur Bacteria from various extreme environments.</title>
        <authorList>
            <person name="Mayer M."/>
        </authorList>
    </citation>
    <scope>NUCLEOTIDE SEQUENCE [LARGE SCALE GENOMIC DNA]</scope>
    <source>
        <strain evidence="4">DSM 17935</strain>
    </source>
</reference>
<evidence type="ECO:0000259" key="1">
    <source>
        <dbReference type="Pfam" id="PF00557"/>
    </source>
</evidence>
<sequence length="395" mass="42921">MNEQPSGLSSPKKLLFPEATYRQRHAAVQAELAQRGVDLAIYDEIEAVQWLTGFGGAMNIYRCCVLPVSGDPFFVIRALDAAPFRQVSWIDDVATFCDWEDPIAVIVAAIEARGIRAARIGLDKKSYALPVGFMERLLGLLPDADFVDVGDVVTSRRMIKSEAELALMTRSAATADKAMLAALGCARQGTVLRDVVKAAYRVYLDEGADPAPVGPITVGVGEDFLHGHLRPEPLAPGEICHVELLPKFSGYSARMMRPVVVGRANARQAHVAERLIALQDAQFAAMKPGVPAREVDAVVRQALVEEGLRPDFTGISGYTAGFNGAATPRTSDFNRIFHPFADWVLEAGMTFHMYLVADGIAFSETILVTPDGSRRMTSLPRKLFESDAFPGNEDA</sequence>
<comment type="caution">
    <text evidence="3">The sequence shown here is derived from an EMBL/GenBank/DDBJ whole genome shotgun (WGS) entry which is preliminary data.</text>
</comment>
<feature type="domain" description="Peptidase M24" evidence="1">
    <location>
        <begin position="167"/>
        <end position="369"/>
    </location>
</feature>
<feature type="domain" description="Creatinase N-terminal" evidence="2">
    <location>
        <begin position="24"/>
        <end position="159"/>
    </location>
</feature>
<dbReference type="SUPFAM" id="SSF55920">
    <property type="entry name" value="Creatinase/aminopeptidase"/>
    <property type="match status" value="1"/>
</dbReference>
<dbReference type="InterPro" id="IPR050659">
    <property type="entry name" value="Peptidase_M24B"/>
</dbReference>
<keyword evidence="3" id="KW-0378">Hydrolase</keyword>
<gene>
    <name evidence="3" type="ORF">M2319_003736</name>
</gene>
<evidence type="ECO:0000313" key="3">
    <source>
        <dbReference type="EMBL" id="MCW2309382.1"/>
    </source>
</evidence>
<keyword evidence="4" id="KW-1185">Reference proteome</keyword>
<dbReference type="RefSeq" id="WP_264602966.1">
    <property type="nucleotide sequence ID" value="NZ_JAOQNS010000012.1"/>
</dbReference>
<dbReference type="GO" id="GO:0102009">
    <property type="term" value="F:proline dipeptidase activity"/>
    <property type="evidence" value="ECO:0007669"/>
    <property type="project" value="UniProtKB-EC"/>
</dbReference>
<evidence type="ECO:0000313" key="4">
    <source>
        <dbReference type="Proteomes" id="UP001209755"/>
    </source>
</evidence>
<dbReference type="PANTHER" id="PTHR46112">
    <property type="entry name" value="AMINOPEPTIDASE"/>
    <property type="match status" value="1"/>
</dbReference>
<dbReference type="Gene3D" id="3.40.350.10">
    <property type="entry name" value="Creatinase/prolidase N-terminal domain"/>
    <property type="match status" value="1"/>
</dbReference>
<dbReference type="CDD" id="cd01066">
    <property type="entry name" value="APP_MetAP"/>
    <property type="match status" value="1"/>
</dbReference>
<organism evidence="3 4">
    <name type="scientific">Rhodobium gokarnense</name>
    <dbReference type="NCBI Taxonomy" id="364296"/>
    <lineage>
        <taxon>Bacteria</taxon>
        <taxon>Pseudomonadati</taxon>
        <taxon>Pseudomonadota</taxon>
        <taxon>Alphaproteobacteria</taxon>
        <taxon>Hyphomicrobiales</taxon>
        <taxon>Rhodobiaceae</taxon>
        <taxon>Rhodobium</taxon>
    </lineage>
</organism>
<keyword evidence="3" id="KW-0224">Dipeptidase</keyword>
<proteinExistence type="predicted"/>
<protein>
    <submittedName>
        <fullName evidence="3">Xaa-Pro dipeptidase</fullName>
        <ecNumber evidence="3">3.4.13.9</ecNumber>
    </submittedName>
</protein>
<dbReference type="Proteomes" id="UP001209755">
    <property type="component" value="Unassembled WGS sequence"/>
</dbReference>
<keyword evidence="3" id="KW-0645">Protease</keyword>